<dbReference type="EMBL" id="JAPEVG010000106">
    <property type="protein sequence ID" value="KAJ8482828.1"/>
    <property type="molecule type" value="Genomic_DNA"/>
</dbReference>
<keyword evidence="3" id="KW-1185">Reference proteome</keyword>
<dbReference type="AlphaFoldDB" id="A0AAD7TX40"/>
<evidence type="ECO:0000256" key="1">
    <source>
        <dbReference type="SAM" id="MobiDB-lite"/>
    </source>
</evidence>
<dbReference type="Proteomes" id="UP001215151">
    <property type="component" value="Unassembled WGS sequence"/>
</dbReference>
<protein>
    <submittedName>
        <fullName evidence="2">Uncharacterized protein</fullName>
    </submittedName>
</protein>
<evidence type="ECO:0000313" key="3">
    <source>
        <dbReference type="Proteomes" id="UP001215151"/>
    </source>
</evidence>
<name>A0AAD7TX40_9APHY</name>
<evidence type="ECO:0000313" key="2">
    <source>
        <dbReference type="EMBL" id="KAJ8482828.1"/>
    </source>
</evidence>
<sequence length="438" mass="48533">MTPCVPQENLAREVGRARYEQTKPAPGESLVLFLGELYLGVDQLLRLVALLCVCPSEVLGSRPILRRFYWYEWLCKIPLAAAWKFVTLPLLSPEEHARRIYMPADAKGKRRQEARPPPPPKMIRVKWYPDLEAPLKPWPTGLGELWADLPTNADGSLDLRPLKRIWGMENIFVIDASCGRRLRTGRKPDEQLSALAWNVLLEGHSVLGVIEKAAPSTQVAREGRAFVKRLATDPSLWWSLIRALPTTASWTALALLAIPILTVWRIVEPVSKTVSSLVATAAHATWTRVAMHISLAAHSVRRRLIAKCSDFKQLVLSLCSKARGAGHHFVEAVASVFSILGSILSKCVSPLLAWLVFAICICAMVLADGLYQLVVPASQESAEDEAEPRDIAAQDGDYLATGASDDYSYGSNGEDEYPEEWDSEGAGDDSYSHHEEYD</sequence>
<feature type="region of interest" description="Disordered" evidence="1">
    <location>
        <begin position="383"/>
        <end position="438"/>
    </location>
</feature>
<gene>
    <name evidence="2" type="ORF">ONZ51_g5100</name>
</gene>
<comment type="caution">
    <text evidence="2">The sequence shown here is derived from an EMBL/GenBank/DDBJ whole genome shotgun (WGS) entry which is preliminary data.</text>
</comment>
<organism evidence="2 3">
    <name type="scientific">Trametes cubensis</name>
    <dbReference type="NCBI Taxonomy" id="1111947"/>
    <lineage>
        <taxon>Eukaryota</taxon>
        <taxon>Fungi</taxon>
        <taxon>Dikarya</taxon>
        <taxon>Basidiomycota</taxon>
        <taxon>Agaricomycotina</taxon>
        <taxon>Agaricomycetes</taxon>
        <taxon>Polyporales</taxon>
        <taxon>Polyporaceae</taxon>
        <taxon>Trametes</taxon>
    </lineage>
</organism>
<accession>A0AAD7TX40</accession>
<feature type="compositionally biased region" description="Acidic residues" evidence="1">
    <location>
        <begin position="413"/>
        <end position="427"/>
    </location>
</feature>
<proteinExistence type="predicted"/>
<reference evidence="2" key="1">
    <citation type="submission" date="2022-11" db="EMBL/GenBank/DDBJ databases">
        <title>Genome Sequence of Cubamyces cubensis.</title>
        <authorList>
            <person name="Buettner E."/>
        </authorList>
    </citation>
    <scope>NUCLEOTIDE SEQUENCE</scope>
    <source>
        <strain evidence="2">MPL-01</strain>
    </source>
</reference>